<name>A0A448L6M2_9BACT</name>
<accession>A0A448L6M2</accession>
<proteinExistence type="predicted"/>
<sequence length="57" mass="7070">MLVNIWKIKPRLSKQSYFPPHNMTNIRILFVILRRKIKKEIKRLKSWNLQVNMIHKQ</sequence>
<dbReference type="Proteomes" id="UP000274578">
    <property type="component" value="Chromosome 1"/>
</dbReference>
<dbReference type="KEGG" id="poc:NCTC13071_01638"/>
<dbReference type="AlphaFoldDB" id="A0A448L6M2"/>
<dbReference type="EMBL" id="LR134384">
    <property type="protein sequence ID" value="VEH15630.1"/>
    <property type="molecule type" value="Genomic_DNA"/>
</dbReference>
<evidence type="ECO:0000313" key="1">
    <source>
        <dbReference type="EMBL" id="VEH15630.1"/>
    </source>
</evidence>
<gene>
    <name evidence="1" type="ORF">NCTC13071_01638</name>
</gene>
<organism evidence="1 2">
    <name type="scientific">Segatella oris</name>
    <dbReference type="NCBI Taxonomy" id="28135"/>
    <lineage>
        <taxon>Bacteria</taxon>
        <taxon>Pseudomonadati</taxon>
        <taxon>Bacteroidota</taxon>
        <taxon>Bacteroidia</taxon>
        <taxon>Bacteroidales</taxon>
        <taxon>Prevotellaceae</taxon>
        <taxon>Segatella</taxon>
    </lineage>
</organism>
<reference evidence="1 2" key="1">
    <citation type="submission" date="2018-12" db="EMBL/GenBank/DDBJ databases">
        <authorList>
            <consortium name="Pathogen Informatics"/>
        </authorList>
    </citation>
    <scope>NUCLEOTIDE SEQUENCE [LARGE SCALE GENOMIC DNA]</scope>
    <source>
        <strain evidence="1 2">NCTC13071</strain>
    </source>
</reference>
<evidence type="ECO:0000313" key="2">
    <source>
        <dbReference type="Proteomes" id="UP000274578"/>
    </source>
</evidence>
<protein>
    <submittedName>
        <fullName evidence="1">Uncharacterized protein</fullName>
    </submittedName>
</protein>